<dbReference type="AlphaFoldDB" id="A0A0D6MCS3"/>
<keyword evidence="2 5" id="KW-0378">Hydrolase</keyword>
<organism evidence="5 6">
    <name type="scientific">Ancylostoma ceylanicum</name>
    <dbReference type="NCBI Taxonomy" id="53326"/>
    <lineage>
        <taxon>Eukaryota</taxon>
        <taxon>Metazoa</taxon>
        <taxon>Ecdysozoa</taxon>
        <taxon>Nematoda</taxon>
        <taxon>Chromadorea</taxon>
        <taxon>Rhabditida</taxon>
        <taxon>Rhabditina</taxon>
        <taxon>Rhabditomorpha</taxon>
        <taxon>Strongyloidea</taxon>
        <taxon>Ancylostomatidae</taxon>
        <taxon>Ancylostomatinae</taxon>
        <taxon>Ancylostoma</taxon>
    </lineage>
</organism>
<gene>
    <name evidence="5" type="ORF">ANCCEY_01462</name>
</gene>
<dbReference type="Gene3D" id="3.40.50.1820">
    <property type="entry name" value="alpha/beta hydrolase"/>
    <property type="match status" value="2"/>
</dbReference>
<keyword evidence="3" id="KW-0442">Lipid degradation</keyword>
<dbReference type="EMBL" id="KE124794">
    <property type="protein sequence ID" value="EPB79412.1"/>
    <property type="molecule type" value="Genomic_DNA"/>
</dbReference>
<sequence length="271" mass="30850">MGAVWSYAGRYSVLPLPGSGNYRTGCADLMITDTKDGDTGVFMRVFYPVDRNDFGRASTVSEHPHWLSRPEYVNGLATYMKQSAGRLQFIFNWLIGETSDYSACWTYKLYPDPISGRNKERQFQIRLVDKDDKRMFKIRNQQLNKRVSECVKALHVLEEINLGQLQFDNVAVGKDMDWSQFKGRLDLSRAFVAGHSFGGATAVAATAFSTDFQAAVVMDGWLYPLESGHYERASQPTLFLNAGKWQYAENLERMAKLRNVAEKPMFTLRYA</sequence>
<evidence type="ECO:0000256" key="1">
    <source>
        <dbReference type="ARBA" id="ARBA00013201"/>
    </source>
</evidence>
<evidence type="ECO:0000256" key="3">
    <source>
        <dbReference type="ARBA" id="ARBA00022963"/>
    </source>
</evidence>
<dbReference type="EC" id="3.1.1.47" evidence="1"/>
<name>A0A0D6MCS3_9BILA</name>
<dbReference type="SUPFAM" id="SSF53474">
    <property type="entry name" value="alpha/beta-Hydrolases"/>
    <property type="match status" value="1"/>
</dbReference>
<dbReference type="PANTHER" id="PTHR10272:SF0">
    <property type="entry name" value="PLATELET-ACTIVATING FACTOR ACETYLHYDROLASE"/>
    <property type="match status" value="1"/>
</dbReference>
<evidence type="ECO:0000256" key="4">
    <source>
        <dbReference type="ARBA" id="ARBA00023098"/>
    </source>
</evidence>
<accession>A0A0D6MCS3</accession>
<evidence type="ECO:0000313" key="5">
    <source>
        <dbReference type="EMBL" id="EPB79412.1"/>
    </source>
</evidence>
<dbReference type="PANTHER" id="PTHR10272">
    <property type="entry name" value="PLATELET-ACTIVATING FACTOR ACETYLHYDROLASE"/>
    <property type="match status" value="1"/>
</dbReference>
<protein>
    <recommendedName>
        <fullName evidence="1">1-alkyl-2-acetylglycerophosphocholine esterase</fullName>
        <ecNumber evidence="1">3.1.1.47</ecNumber>
    </recommendedName>
</protein>
<keyword evidence="4" id="KW-0443">Lipid metabolism</keyword>
<dbReference type="Proteomes" id="UP000054495">
    <property type="component" value="Unassembled WGS sequence"/>
</dbReference>
<dbReference type="InterPro" id="IPR029058">
    <property type="entry name" value="AB_hydrolase_fold"/>
</dbReference>
<keyword evidence="6" id="KW-1185">Reference proteome</keyword>
<dbReference type="GO" id="GO:0016042">
    <property type="term" value="P:lipid catabolic process"/>
    <property type="evidence" value="ECO:0007669"/>
    <property type="project" value="UniProtKB-KW"/>
</dbReference>
<reference evidence="5 6" key="1">
    <citation type="submission" date="2013-05" db="EMBL/GenBank/DDBJ databases">
        <title>Draft genome of the parasitic nematode Anyclostoma ceylanicum.</title>
        <authorList>
            <person name="Mitreva M."/>
        </authorList>
    </citation>
    <scope>NUCLEOTIDE SEQUENCE [LARGE SCALE GENOMIC DNA]</scope>
</reference>
<evidence type="ECO:0000256" key="2">
    <source>
        <dbReference type="ARBA" id="ARBA00022801"/>
    </source>
</evidence>
<dbReference type="GO" id="GO:0003847">
    <property type="term" value="F:1-alkyl-2-acetylglycerophosphocholine esterase activity"/>
    <property type="evidence" value="ECO:0007669"/>
    <property type="project" value="UniProtKB-EC"/>
</dbReference>
<proteinExistence type="predicted"/>
<dbReference type="Pfam" id="PF03403">
    <property type="entry name" value="PAF-AH_p_II"/>
    <property type="match status" value="1"/>
</dbReference>
<evidence type="ECO:0000313" key="6">
    <source>
        <dbReference type="Proteomes" id="UP000054495"/>
    </source>
</evidence>